<dbReference type="AlphaFoldDB" id="A0A816B3L5"/>
<dbReference type="InterPro" id="IPR012292">
    <property type="entry name" value="Globin/Proto"/>
</dbReference>
<evidence type="ECO:0000259" key="6">
    <source>
        <dbReference type="Pfam" id="PF00042"/>
    </source>
</evidence>
<keyword evidence="3" id="KW-0479">Metal-binding</keyword>
<dbReference type="EMBL" id="CAJNOR010006746">
    <property type="protein sequence ID" value="CAF1602708.1"/>
    <property type="molecule type" value="Genomic_DNA"/>
</dbReference>
<keyword evidence="1 5" id="KW-0813">Transport</keyword>
<dbReference type="CDD" id="cd01040">
    <property type="entry name" value="Mb-like"/>
    <property type="match status" value="1"/>
</dbReference>
<gene>
    <name evidence="7" type="ORF">EDS130_LOCUS40667</name>
    <name evidence="8" type="ORF">XAT740_LOCUS47899</name>
</gene>
<dbReference type="EMBL" id="CAJNOJ010000499">
    <property type="protein sequence ID" value="CAF1469045.1"/>
    <property type="molecule type" value="Genomic_DNA"/>
</dbReference>
<evidence type="ECO:0000313" key="9">
    <source>
        <dbReference type="Proteomes" id="UP000663828"/>
    </source>
</evidence>
<evidence type="ECO:0000256" key="4">
    <source>
        <dbReference type="ARBA" id="ARBA00023004"/>
    </source>
</evidence>
<dbReference type="InterPro" id="IPR000971">
    <property type="entry name" value="Globin"/>
</dbReference>
<sequence>MGCSDSKSADVLQPASDELDNMKARLTQRLLSRDATKTHSKNAFAAVLNKYPDAKKVFRVPETTSADTQLVDTKEVKAASDKILSHYMDLAKTADSNLDDAIQKKAEELKKQGVKAEHVKCYGEALAQNAVKDTDNKLTAEEEKAWKNSVNNITAKLTAAMNKLP</sequence>
<comment type="caution">
    <text evidence="8">The sequence shown here is derived from an EMBL/GenBank/DDBJ whole genome shotgun (WGS) entry which is preliminary data.</text>
</comment>
<dbReference type="Pfam" id="PF00042">
    <property type="entry name" value="Globin"/>
    <property type="match status" value="1"/>
</dbReference>
<proteinExistence type="inferred from homology"/>
<dbReference type="OrthoDB" id="10029160at2759"/>
<keyword evidence="4" id="KW-0408">Iron</keyword>
<dbReference type="GO" id="GO:0046872">
    <property type="term" value="F:metal ion binding"/>
    <property type="evidence" value="ECO:0007669"/>
    <property type="project" value="UniProtKB-KW"/>
</dbReference>
<keyword evidence="2 5" id="KW-0349">Heme</keyword>
<dbReference type="SUPFAM" id="SSF46458">
    <property type="entry name" value="Globin-like"/>
    <property type="match status" value="1"/>
</dbReference>
<evidence type="ECO:0000256" key="2">
    <source>
        <dbReference type="ARBA" id="ARBA00022617"/>
    </source>
</evidence>
<keyword evidence="5" id="KW-0561">Oxygen transport</keyword>
<evidence type="ECO:0000256" key="5">
    <source>
        <dbReference type="RuleBase" id="RU000356"/>
    </source>
</evidence>
<evidence type="ECO:0000313" key="7">
    <source>
        <dbReference type="EMBL" id="CAF1469045.1"/>
    </source>
</evidence>
<dbReference type="Proteomes" id="UP000663828">
    <property type="component" value="Unassembled WGS sequence"/>
</dbReference>
<dbReference type="GO" id="GO:0005344">
    <property type="term" value="F:oxygen carrier activity"/>
    <property type="evidence" value="ECO:0007669"/>
    <property type="project" value="UniProtKB-KW"/>
</dbReference>
<dbReference type="InterPro" id="IPR044399">
    <property type="entry name" value="Mb-like_M"/>
</dbReference>
<protein>
    <recommendedName>
        <fullName evidence="6">Globin domain-containing protein</fullName>
    </recommendedName>
</protein>
<dbReference type="Proteomes" id="UP000663852">
    <property type="component" value="Unassembled WGS sequence"/>
</dbReference>
<dbReference type="InterPro" id="IPR009050">
    <property type="entry name" value="Globin-like_sf"/>
</dbReference>
<reference evidence="8" key="1">
    <citation type="submission" date="2021-02" db="EMBL/GenBank/DDBJ databases">
        <authorList>
            <person name="Nowell W R."/>
        </authorList>
    </citation>
    <scope>NUCLEOTIDE SEQUENCE</scope>
</reference>
<evidence type="ECO:0000313" key="8">
    <source>
        <dbReference type="EMBL" id="CAF1602708.1"/>
    </source>
</evidence>
<evidence type="ECO:0000256" key="3">
    <source>
        <dbReference type="ARBA" id="ARBA00022723"/>
    </source>
</evidence>
<name>A0A816B3L5_ADIRI</name>
<dbReference type="Gene3D" id="1.10.490.10">
    <property type="entry name" value="Globins"/>
    <property type="match status" value="1"/>
</dbReference>
<feature type="domain" description="Globin" evidence="6">
    <location>
        <begin position="42"/>
        <end position="156"/>
    </location>
</feature>
<organism evidence="8 9">
    <name type="scientific">Adineta ricciae</name>
    <name type="common">Rotifer</name>
    <dbReference type="NCBI Taxonomy" id="249248"/>
    <lineage>
        <taxon>Eukaryota</taxon>
        <taxon>Metazoa</taxon>
        <taxon>Spiralia</taxon>
        <taxon>Gnathifera</taxon>
        <taxon>Rotifera</taxon>
        <taxon>Eurotatoria</taxon>
        <taxon>Bdelloidea</taxon>
        <taxon>Adinetida</taxon>
        <taxon>Adinetidae</taxon>
        <taxon>Adineta</taxon>
    </lineage>
</organism>
<accession>A0A816B3L5</accession>
<evidence type="ECO:0000256" key="1">
    <source>
        <dbReference type="ARBA" id="ARBA00022448"/>
    </source>
</evidence>
<dbReference type="GO" id="GO:0020037">
    <property type="term" value="F:heme binding"/>
    <property type="evidence" value="ECO:0007669"/>
    <property type="project" value="InterPro"/>
</dbReference>
<keyword evidence="9" id="KW-1185">Reference proteome</keyword>
<comment type="similarity">
    <text evidence="5">Belongs to the globin family.</text>
</comment>
<dbReference type="GO" id="GO:0019825">
    <property type="term" value="F:oxygen binding"/>
    <property type="evidence" value="ECO:0007669"/>
    <property type="project" value="InterPro"/>
</dbReference>